<feature type="domain" description="Histidine kinase/HSP90-like ATPase" evidence="10">
    <location>
        <begin position="275"/>
        <end position="356"/>
    </location>
</feature>
<dbReference type="Proteomes" id="UP000295773">
    <property type="component" value="Unassembled WGS sequence"/>
</dbReference>
<dbReference type="EC" id="2.7.13.3" evidence="2"/>
<dbReference type="EMBL" id="SMBP01000001">
    <property type="protein sequence ID" value="TCU63405.1"/>
    <property type="molecule type" value="Genomic_DNA"/>
</dbReference>
<keyword evidence="6 12" id="KW-0418">Kinase</keyword>
<keyword evidence="3" id="KW-0597">Phosphoprotein</keyword>
<feature type="transmembrane region" description="Helical" evidence="9">
    <location>
        <begin position="55"/>
        <end position="76"/>
    </location>
</feature>
<dbReference type="GO" id="GO:0005524">
    <property type="term" value="F:ATP binding"/>
    <property type="evidence" value="ECO:0007669"/>
    <property type="project" value="UniProtKB-KW"/>
</dbReference>
<proteinExistence type="predicted"/>
<evidence type="ECO:0000256" key="7">
    <source>
        <dbReference type="ARBA" id="ARBA00022840"/>
    </source>
</evidence>
<feature type="domain" description="Signal transduction histidine kinase subgroup 3 dimerisation and phosphoacceptor" evidence="11">
    <location>
        <begin position="173"/>
        <end position="237"/>
    </location>
</feature>
<evidence type="ECO:0000256" key="5">
    <source>
        <dbReference type="ARBA" id="ARBA00022741"/>
    </source>
</evidence>
<dbReference type="GO" id="GO:0016020">
    <property type="term" value="C:membrane"/>
    <property type="evidence" value="ECO:0007669"/>
    <property type="project" value="InterPro"/>
</dbReference>
<dbReference type="SUPFAM" id="SSF55874">
    <property type="entry name" value="ATPase domain of HSP90 chaperone/DNA topoisomerase II/histidine kinase"/>
    <property type="match status" value="1"/>
</dbReference>
<evidence type="ECO:0000256" key="3">
    <source>
        <dbReference type="ARBA" id="ARBA00022553"/>
    </source>
</evidence>
<keyword evidence="9" id="KW-1133">Transmembrane helix</keyword>
<dbReference type="AlphaFoldDB" id="A0A4R3TP66"/>
<feature type="transmembrane region" description="Helical" evidence="9">
    <location>
        <begin position="12"/>
        <end position="43"/>
    </location>
</feature>
<dbReference type="InterPro" id="IPR036890">
    <property type="entry name" value="HATPase_C_sf"/>
</dbReference>
<organism evidence="12 13">
    <name type="scientific">Longicatena caecimuris</name>
    <dbReference type="NCBI Taxonomy" id="1796635"/>
    <lineage>
        <taxon>Bacteria</taxon>
        <taxon>Bacillati</taxon>
        <taxon>Bacillota</taxon>
        <taxon>Erysipelotrichia</taxon>
        <taxon>Erysipelotrichales</taxon>
        <taxon>Erysipelotrichaceae</taxon>
        <taxon>Longicatena</taxon>
    </lineage>
</organism>
<keyword evidence="9" id="KW-0812">Transmembrane</keyword>
<dbReference type="Gene3D" id="3.30.565.10">
    <property type="entry name" value="Histidine kinase-like ATPase, C-terminal domain"/>
    <property type="match status" value="1"/>
</dbReference>
<keyword evidence="5" id="KW-0547">Nucleotide-binding</keyword>
<dbReference type="PANTHER" id="PTHR24421:SF10">
    <property type="entry name" value="NITRATE_NITRITE SENSOR PROTEIN NARQ"/>
    <property type="match status" value="1"/>
</dbReference>
<keyword evidence="4" id="KW-0808">Transferase</keyword>
<accession>A0A4R3TP66</accession>
<dbReference type="PANTHER" id="PTHR24421">
    <property type="entry name" value="NITRATE/NITRITE SENSOR PROTEIN NARX-RELATED"/>
    <property type="match status" value="1"/>
</dbReference>
<evidence type="ECO:0000256" key="1">
    <source>
        <dbReference type="ARBA" id="ARBA00000085"/>
    </source>
</evidence>
<evidence type="ECO:0000256" key="9">
    <source>
        <dbReference type="SAM" id="Phobius"/>
    </source>
</evidence>
<name>A0A4R3TP66_9FIRM</name>
<dbReference type="Gene3D" id="1.20.5.1930">
    <property type="match status" value="1"/>
</dbReference>
<evidence type="ECO:0000256" key="2">
    <source>
        <dbReference type="ARBA" id="ARBA00012438"/>
    </source>
</evidence>
<gene>
    <name evidence="12" type="ORF">EDD61_10156</name>
</gene>
<evidence type="ECO:0000256" key="6">
    <source>
        <dbReference type="ARBA" id="ARBA00022777"/>
    </source>
</evidence>
<protein>
    <recommendedName>
        <fullName evidence="2">histidine kinase</fullName>
        <ecNumber evidence="2">2.7.13.3</ecNumber>
    </recommendedName>
</protein>
<keyword evidence="9" id="KW-0472">Membrane</keyword>
<keyword evidence="8" id="KW-0902">Two-component regulatory system</keyword>
<comment type="catalytic activity">
    <reaction evidence="1">
        <text>ATP + protein L-histidine = ADP + protein N-phospho-L-histidine.</text>
        <dbReference type="EC" id="2.7.13.3"/>
    </reaction>
</comment>
<dbReference type="InterPro" id="IPR011712">
    <property type="entry name" value="Sig_transdc_His_kin_sub3_dim/P"/>
</dbReference>
<dbReference type="GO" id="GO:0000155">
    <property type="term" value="F:phosphorelay sensor kinase activity"/>
    <property type="evidence" value="ECO:0007669"/>
    <property type="project" value="InterPro"/>
</dbReference>
<dbReference type="Pfam" id="PF07730">
    <property type="entry name" value="HisKA_3"/>
    <property type="match status" value="1"/>
</dbReference>
<dbReference type="InterPro" id="IPR050482">
    <property type="entry name" value="Sensor_HK_TwoCompSys"/>
</dbReference>
<evidence type="ECO:0000259" key="10">
    <source>
        <dbReference type="Pfam" id="PF02518"/>
    </source>
</evidence>
<keyword evidence="7" id="KW-0067">ATP-binding</keyword>
<feature type="transmembrane region" description="Helical" evidence="9">
    <location>
        <begin position="104"/>
        <end position="123"/>
    </location>
</feature>
<dbReference type="Pfam" id="PF02518">
    <property type="entry name" value="HATPase_c"/>
    <property type="match status" value="1"/>
</dbReference>
<evidence type="ECO:0000256" key="8">
    <source>
        <dbReference type="ARBA" id="ARBA00023012"/>
    </source>
</evidence>
<dbReference type="GO" id="GO:0046983">
    <property type="term" value="F:protein dimerization activity"/>
    <property type="evidence" value="ECO:0007669"/>
    <property type="project" value="InterPro"/>
</dbReference>
<sequence>MNILLNDLLLLFISVLFLIFEEIDVSTTTALLCAIILAATSYLYSDKRWTSLLRLCYLILTVWNRAFFYTLPLLFYNAPLWKQKELNIPCVSLYLLPMIFHLNFHYLGFDLLWLLAMLFSLLLKQQTLSQQQLEQDYKKQRDTSRELAMILSEKNKNLLIQQEQEVRIATLNERNRIAREIHDNVGHLLSSALLQIGAIQAIFTQEELQEPLTNLRSTISTGMDSIRSSVHNLHDDALDLQAALQTLIQNFTFCKGNFVYDVTHSMSQEMIYHILAIVKECMNNTMKHSNATVFTVTLREQPTFYQLILTDNGTSIKKQDTGIGLKNIRERVETMHGFLNIQTEQGFCLFITLPKEEITHENINC</sequence>
<comment type="caution">
    <text evidence="12">The sequence shown here is derived from an EMBL/GenBank/DDBJ whole genome shotgun (WGS) entry which is preliminary data.</text>
</comment>
<evidence type="ECO:0000259" key="11">
    <source>
        <dbReference type="Pfam" id="PF07730"/>
    </source>
</evidence>
<dbReference type="InterPro" id="IPR003594">
    <property type="entry name" value="HATPase_dom"/>
</dbReference>
<dbReference type="RefSeq" id="WP_132223165.1">
    <property type="nucleotide sequence ID" value="NZ_JANKBG010000001.1"/>
</dbReference>
<keyword evidence="13" id="KW-1185">Reference proteome</keyword>
<evidence type="ECO:0000313" key="12">
    <source>
        <dbReference type="EMBL" id="TCU63405.1"/>
    </source>
</evidence>
<dbReference type="CDD" id="cd16917">
    <property type="entry name" value="HATPase_UhpB-NarQ-NarX-like"/>
    <property type="match status" value="1"/>
</dbReference>
<evidence type="ECO:0000256" key="4">
    <source>
        <dbReference type="ARBA" id="ARBA00022679"/>
    </source>
</evidence>
<evidence type="ECO:0000313" key="13">
    <source>
        <dbReference type="Proteomes" id="UP000295773"/>
    </source>
</evidence>
<reference evidence="12 13" key="1">
    <citation type="submission" date="2019-03" db="EMBL/GenBank/DDBJ databases">
        <title>Genomic Encyclopedia of Type Strains, Phase IV (KMG-IV): sequencing the most valuable type-strain genomes for metagenomic binning, comparative biology and taxonomic classification.</title>
        <authorList>
            <person name="Goeker M."/>
        </authorList>
    </citation>
    <scope>NUCLEOTIDE SEQUENCE [LARGE SCALE GENOMIC DNA]</scope>
    <source>
        <strain evidence="12 13">DSM 29481</strain>
    </source>
</reference>